<feature type="signal peptide" evidence="18">
    <location>
        <begin position="1"/>
        <end position="21"/>
    </location>
</feature>
<evidence type="ECO:0000256" key="15">
    <source>
        <dbReference type="PROSITE-ProRule" id="PRU00175"/>
    </source>
</evidence>
<evidence type="ECO:0000256" key="17">
    <source>
        <dbReference type="SAM" id="Phobius"/>
    </source>
</evidence>
<dbReference type="GO" id="GO:0008270">
    <property type="term" value="F:zinc ion binding"/>
    <property type="evidence" value="ECO:0007669"/>
    <property type="project" value="UniProtKB-KW"/>
</dbReference>
<dbReference type="GO" id="GO:0061630">
    <property type="term" value="F:ubiquitin protein ligase activity"/>
    <property type="evidence" value="ECO:0007669"/>
    <property type="project" value="UniProtKB-EC"/>
</dbReference>
<dbReference type="OrthoDB" id="8062037at2759"/>
<dbReference type="PANTHER" id="PTHR46539:SF1">
    <property type="entry name" value="E3 UBIQUITIN-PROTEIN LIGASE ATL42"/>
    <property type="match status" value="1"/>
</dbReference>
<keyword evidence="11" id="KW-0862">Zinc</keyword>
<dbReference type="FunFam" id="3.30.40.10:FF:000285">
    <property type="entry name" value="RING-H2 finger protein ATL43"/>
    <property type="match status" value="1"/>
</dbReference>
<keyword evidence="12 17" id="KW-1133">Transmembrane helix</keyword>
<evidence type="ECO:0000256" key="12">
    <source>
        <dbReference type="ARBA" id="ARBA00022989"/>
    </source>
</evidence>
<comment type="caution">
    <text evidence="20">The sequence shown here is derived from an EMBL/GenBank/DDBJ whole genome shotgun (WGS) entry which is preliminary data.</text>
</comment>
<dbReference type="InterPro" id="IPR013083">
    <property type="entry name" value="Znf_RING/FYVE/PHD"/>
</dbReference>
<dbReference type="STRING" id="3983.A0A2C9W3Y9"/>
<feature type="compositionally biased region" description="Polar residues" evidence="16">
    <location>
        <begin position="336"/>
        <end position="349"/>
    </location>
</feature>
<evidence type="ECO:0000256" key="18">
    <source>
        <dbReference type="SAM" id="SignalP"/>
    </source>
</evidence>
<evidence type="ECO:0000256" key="7">
    <source>
        <dbReference type="ARBA" id="ARBA00022723"/>
    </source>
</evidence>
<feature type="domain" description="RING-type" evidence="19">
    <location>
        <begin position="113"/>
        <end position="155"/>
    </location>
</feature>
<evidence type="ECO:0000256" key="16">
    <source>
        <dbReference type="SAM" id="MobiDB-lite"/>
    </source>
</evidence>
<keyword evidence="7" id="KW-0479">Metal-binding</keyword>
<keyword evidence="21" id="KW-1185">Reference proteome</keyword>
<comment type="catalytic activity">
    <reaction evidence="1">
        <text>S-ubiquitinyl-[E2 ubiquitin-conjugating enzyme]-L-cysteine + [acceptor protein]-L-lysine = [E2 ubiquitin-conjugating enzyme]-L-cysteine + N(6)-ubiquitinyl-[acceptor protein]-L-lysine.</text>
        <dbReference type="EC" id="2.3.2.27"/>
    </reaction>
</comment>
<name>A0A2C9W3Y9_MANES</name>
<evidence type="ECO:0000313" key="20">
    <source>
        <dbReference type="EMBL" id="OAY53804.1"/>
    </source>
</evidence>
<keyword evidence="9 15" id="KW-0863">Zinc-finger</keyword>
<keyword evidence="6 17" id="KW-0812">Transmembrane</keyword>
<feature type="transmembrane region" description="Helical" evidence="17">
    <location>
        <begin position="37"/>
        <end position="59"/>
    </location>
</feature>
<evidence type="ECO:0000256" key="13">
    <source>
        <dbReference type="ARBA" id="ARBA00023136"/>
    </source>
</evidence>
<keyword evidence="10" id="KW-0833">Ubl conjugation pathway</keyword>
<dbReference type="CDD" id="cd16461">
    <property type="entry name" value="RING-H2_EL5-like"/>
    <property type="match status" value="1"/>
</dbReference>
<dbReference type="SMART" id="SM00184">
    <property type="entry name" value="RING"/>
    <property type="match status" value="1"/>
</dbReference>
<dbReference type="GO" id="GO:0016020">
    <property type="term" value="C:membrane"/>
    <property type="evidence" value="ECO:0007669"/>
    <property type="project" value="UniProtKB-SubCell"/>
</dbReference>
<keyword evidence="8 18" id="KW-0732">Signal</keyword>
<evidence type="ECO:0000256" key="10">
    <source>
        <dbReference type="ARBA" id="ARBA00022786"/>
    </source>
</evidence>
<proteinExistence type="inferred from homology"/>
<reference evidence="21" key="1">
    <citation type="journal article" date="2016" name="Nat. Biotechnol.">
        <title>Sequencing wild and cultivated cassava and related species reveals extensive interspecific hybridization and genetic diversity.</title>
        <authorList>
            <person name="Bredeson J.V."/>
            <person name="Lyons J.B."/>
            <person name="Prochnik S.E."/>
            <person name="Wu G.A."/>
            <person name="Ha C.M."/>
            <person name="Edsinger-Gonzales E."/>
            <person name="Grimwood J."/>
            <person name="Schmutz J."/>
            <person name="Rabbi I.Y."/>
            <person name="Egesi C."/>
            <person name="Nauluvula P."/>
            <person name="Lebot V."/>
            <person name="Ndunguru J."/>
            <person name="Mkamilo G."/>
            <person name="Bart R.S."/>
            <person name="Setter T.L."/>
            <person name="Gleadow R.M."/>
            <person name="Kulakow P."/>
            <person name="Ferguson M.E."/>
            <person name="Rounsley S."/>
            <person name="Rokhsar D.S."/>
        </authorList>
    </citation>
    <scope>NUCLEOTIDE SEQUENCE [LARGE SCALE GENOMIC DNA]</scope>
    <source>
        <strain evidence="21">cv. AM560-2</strain>
    </source>
</reference>
<protein>
    <recommendedName>
        <fullName evidence="4">RING-type E3 ubiquitin transferase</fullName>
        <ecNumber evidence="4">2.3.2.27</ecNumber>
    </recommendedName>
</protein>
<dbReference type="AlphaFoldDB" id="A0A2C9W3Y9"/>
<evidence type="ECO:0000256" key="9">
    <source>
        <dbReference type="ARBA" id="ARBA00022771"/>
    </source>
</evidence>
<evidence type="ECO:0000256" key="6">
    <source>
        <dbReference type="ARBA" id="ARBA00022692"/>
    </source>
</evidence>
<evidence type="ECO:0000259" key="19">
    <source>
        <dbReference type="PROSITE" id="PS50089"/>
    </source>
</evidence>
<dbReference type="SUPFAM" id="SSF57850">
    <property type="entry name" value="RING/U-box"/>
    <property type="match status" value="1"/>
</dbReference>
<evidence type="ECO:0000313" key="21">
    <source>
        <dbReference type="Proteomes" id="UP000091857"/>
    </source>
</evidence>
<evidence type="ECO:0000256" key="2">
    <source>
        <dbReference type="ARBA" id="ARBA00004167"/>
    </source>
</evidence>
<evidence type="ECO:0000256" key="14">
    <source>
        <dbReference type="ARBA" id="ARBA00024209"/>
    </source>
</evidence>
<dbReference type="Proteomes" id="UP000091857">
    <property type="component" value="Chromosome 3"/>
</dbReference>
<dbReference type="Gene3D" id="3.30.40.10">
    <property type="entry name" value="Zinc/RING finger domain, C3HC4 (zinc finger)"/>
    <property type="match status" value="1"/>
</dbReference>
<dbReference type="OMA" id="NRERCEQ"/>
<keyword evidence="13 17" id="KW-0472">Membrane</keyword>
<dbReference type="EC" id="2.3.2.27" evidence="4"/>
<dbReference type="InterPro" id="IPR001841">
    <property type="entry name" value="Znf_RING"/>
</dbReference>
<evidence type="ECO:0000256" key="4">
    <source>
        <dbReference type="ARBA" id="ARBA00012483"/>
    </source>
</evidence>
<sequence>MIRFGLLFLLHLFFVFFHVEAQVNSVGDEGSPNFQPSLAVVIGILCVMFALTFVLLVYAKFCHRVASVRGDSQNLPALIRSTSRFSGIDKTVIESLPFFRFSSLKGSRDGLECVVCLSKFEDIEVLRLLPKCKHAFHINCVDQWLEKHSSCPLCRCKVSAEDPTIFTYSNSMRFLFGNQSELQADSNVELFVQREETHRGSSRFSIGSSFRKVEKGNKDEEDALIQVEEEEADTSPDDDQTKIFDKFNHKIVLSDVVLKNRWSSVSSSDLMFLSSEMLQEMSSNRFSSLDSNNEEFTATRTIEGKQIMKIKEEMEMKRLFESKFSSINNYPFPDHPSTSDSNATSSIMNSAGRRSVSEITALSRFRNLSVKNTIRETLSGGNNTNLERQQRLWLPIARRTVEWFANRERRSGKTKHTLDV</sequence>
<evidence type="ECO:0000256" key="8">
    <source>
        <dbReference type="ARBA" id="ARBA00022729"/>
    </source>
</evidence>
<comment type="similarity">
    <text evidence="14">Belongs to the RING-type zinc finger family. ATL subfamily.</text>
</comment>
<accession>A0A2C9W3Y9</accession>
<organism evidence="20 21">
    <name type="scientific">Manihot esculenta</name>
    <name type="common">Cassava</name>
    <name type="synonym">Jatropha manihot</name>
    <dbReference type="NCBI Taxonomy" id="3983"/>
    <lineage>
        <taxon>Eukaryota</taxon>
        <taxon>Viridiplantae</taxon>
        <taxon>Streptophyta</taxon>
        <taxon>Embryophyta</taxon>
        <taxon>Tracheophyta</taxon>
        <taxon>Spermatophyta</taxon>
        <taxon>Magnoliopsida</taxon>
        <taxon>eudicotyledons</taxon>
        <taxon>Gunneridae</taxon>
        <taxon>Pentapetalae</taxon>
        <taxon>rosids</taxon>
        <taxon>fabids</taxon>
        <taxon>Malpighiales</taxon>
        <taxon>Euphorbiaceae</taxon>
        <taxon>Crotonoideae</taxon>
        <taxon>Manihoteae</taxon>
        <taxon>Manihot</taxon>
    </lineage>
</organism>
<dbReference type="Pfam" id="PF13639">
    <property type="entry name" value="zf-RING_2"/>
    <property type="match status" value="1"/>
</dbReference>
<evidence type="ECO:0000256" key="3">
    <source>
        <dbReference type="ARBA" id="ARBA00004906"/>
    </source>
</evidence>
<evidence type="ECO:0000256" key="1">
    <source>
        <dbReference type="ARBA" id="ARBA00000900"/>
    </source>
</evidence>
<feature type="region of interest" description="Disordered" evidence="16">
    <location>
        <begin position="331"/>
        <end position="350"/>
    </location>
</feature>
<comment type="subcellular location">
    <subcellularLocation>
        <location evidence="2">Membrane</location>
        <topology evidence="2">Single-pass membrane protein</topology>
    </subcellularLocation>
</comment>
<gene>
    <name evidence="20" type="ORF">MANES_03G024800v8</name>
</gene>
<comment type="pathway">
    <text evidence="3">Protein modification; protein ubiquitination.</text>
</comment>
<dbReference type="Gramene" id="Manes.03G024800.1.v8.1">
    <property type="protein sequence ID" value="Manes.03G024800.1.v8.1.CDS.1"/>
    <property type="gene ID" value="Manes.03G024800.v8.1"/>
</dbReference>
<dbReference type="EMBL" id="CM004389">
    <property type="protein sequence ID" value="OAY53804.1"/>
    <property type="molecule type" value="Genomic_DNA"/>
</dbReference>
<dbReference type="PROSITE" id="PS50089">
    <property type="entry name" value="ZF_RING_2"/>
    <property type="match status" value="1"/>
</dbReference>
<dbReference type="PANTHER" id="PTHR46539">
    <property type="entry name" value="E3 UBIQUITIN-PROTEIN LIGASE ATL42"/>
    <property type="match status" value="1"/>
</dbReference>
<evidence type="ECO:0000256" key="11">
    <source>
        <dbReference type="ARBA" id="ARBA00022833"/>
    </source>
</evidence>
<keyword evidence="5" id="KW-0808">Transferase</keyword>
<evidence type="ECO:0000256" key="5">
    <source>
        <dbReference type="ARBA" id="ARBA00022679"/>
    </source>
</evidence>
<feature type="chain" id="PRO_5012135341" description="RING-type E3 ubiquitin transferase" evidence="18">
    <location>
        <begin position="22"/>
        <end position="420"/>
    </location>
</feature>